<keyword evidence="4" id="KW-0964">Secreted</keyword>
<keyword evidence="7" id="KW-0472">Membrane</keyword>
<dbReference type="Pfam" id="PF04021">
    <property type="entry name" value="Class_IIIsignal"/>
    <property type="match status" value="1"/>
</dbReference>
<accession>A9A6C4</accession>
<dbReference type="STRING" id="444158.MmarC6_0291"/>
<evidence type="ECO:0000256" key="5">
    <source>
        <dbReference type="ARBA" id="ARBA00023263"/>
    </source>
</evidence>
<evidence type="ECO:0000256" key="7">
    <source>
        <dbReference type="SAM" id="Phobius"/>
    </source>
</evidence>
<reference evidence="8" key="1">
    <citation type="submission" date="2007-10" db="EMBL/GenBank/DDBJ databases">
        <title>Complete sequence of Methanococcus maripaludis C6.</title>
        <authorList>
            <consortium name="US DOE Joint Genome Institute"/>
            <person name="Copeland A."/>
            <person name="Lucas S."/>
            <person name="Lapidus A."/>
            <person name="Barry K."/>
            <person name="Glavina del Rio T."/>
            <person name="Dalin E."/>
            <person name="Tice H."/>
            <person name="Pitluck S."/>
            <person name="Clum A."/>
            <person name="Schmutz J."/>
            <person name="Larimer F."/>
            <person name="Land M."/>
            <person name="Hauser L."/>
            <person name="Kyrpides N."/>
            <person name="Mikhailova N."/>
            <person name="Sieprawska-Lupa M."/>
            <person name="Whitman W.B."/>
            <person name="Richardson P."/>
        </authorList>
    </citation>
    <scope>NUCLEOTIDE SEQUENCE [LARGE SCALE GENOMIC DNA]</scope>
    <source>
        <strain evidence="8">C6</strain>
    </source>
</reference>
<gene>
    <name evidence="8" type="ordered locus">MmarC6_0291</name>
</gene>
<evidence type="ECO:0000256" key="2">
    <source>
        <dbReference type="ARBA" id="ARBA00004561"/>
    </source>
</evidence>
<dbReference type="AlphaFoldDB" id="A9A6C4"/>
<evidence type="ECO:0000256" key="3">
    <source>
        <dbReference type="ARBA" id="ARBA00004613"/>
    </source>
</evidence>
<dbReference type="OrthoDB" id="386639at2157"/>
<feature type="region of interest" description="Disordered" evidence="6">
    <location>
        <begin position="61"/>
        <end position="98"/>
    </location>
</feature>
<feature type="compositionally biased region" description="Acidic residues" evidence="6">
    <location>
        <begin position="73"/>
        <end position="94"/>
    </location>
</feature>
<evidence type="ECO:0000313" key="8">
    <source>
        <dbReference type="EMBL" id="ABX01112.1"/>
    </source>
</evidence>
<dbReference type="GO" id="GO:0009986">
    <property type="term" value="C:cell surface"/>
    <property type="evidence" value="ECO:0007669"/>
    <property type="project" value="UniProtKB-SubCell"/>
</dbReference>
<dbReference type="eggNOG" id="arCOG06626">
    <property type="taxonomic scope" value="Archaea"/>
</dbReference>
<evidence type="ECO:0000256" key="6">
    <source>
        <dbReference type="SAM" id="MobiDB-lite"/>
    </source>
</evidence>
<sequence length="234" mass="25848">MIFKSKRGQLSIEMVILVLAILLSGTIFATYMTKNTGSSDEISNVKKTTFEGAVSTQITTSKTSGSFFPSGAPDDEEPAEDEEETTDEDEEDDPSLGMKIIPGNGDSVEFRIFCNNSNEETIYFLNNGKGYGTSALYADVEHGFVGLSDKIFHNGSLVPINSYDSFEGYATYIYFKTKGNTEYELEAIDIEDPIPFKIVNNGGFGQFYITILDSEKAQEVSDEEESEINSSFFN</sequence>
<evidence type="ECO:0000256" key="1">
    <source>
        <dbReference type="ARBA" id="ARBA00004241"/>
    </source>
</evidence>
<keyword evidence="7" id="KW-0812">Transmembrane</keyword>
<dbReference type="HOGENOM" id="CLU_1232784_0_0_2"/>
<dbReference type="InterPro" id="IPR007166">
    <property type="entry name" value="Class3_signal_pept_motif"/>
</dbReference>
<dbReference type="EMBL" id="CP000867">
    <property type="protein sequence ID" value="ABX01112.1"/>
    <property type="molecule type" value="Genomic_DNA"/>
</dbReference>
<dbReference type="GO" id="GO:0005576">
    <property type="term" value="C:extracellular region"/>
    <property type="evidence" value="ECO:0007669"/>
    <property type="project" value="UniProtKB-SubCell"/>
</dbReference>
<evidence type="ECO:0008006" key="9">
    <source>
        <dbReference type="Google" id="ProtNLM"/>
    </source>
</evidence>
<comment type="subcellular location">
    <subcellularLocation>
        <location evidence="1">Cell surface</location>
    </subcellularLocation>
    <subcellularLocation>
        <location evidence="2">Fimbrium</location>
    </subcellularLocation>
    <subcellularLocation>
        <location evidence="3">Secreted</location>
    </subcellularLocation>
</comment>
<proteinExistence type="predicted"/>
<name>A9A6C4_METM6</name>
<protein>
    <recommendedName>
        <fullName evidence="9">Class III signal peptide</fullName>
    </recommendedName>
</protein>
<keyword evidence="5" id="KW-0281">Fimbrium</keyword>
<evidence type="ECO:0000256" key="4">
    <source>
        <dbReference type="ARBA" id="ARBA00022525"/>
    </source>
</evidence>
<dbReference type="KEGG" id="mmx:MmarC6_0291"/>
<feature type="transmembrane region" description="Helical" evidence="7">
    <location>
        <begin position="12"/>
        <end position="32"/>
    </location>
</feature>
<organism evidence="8">
    <name type="scientific">Methanococcus maripaludis (strain C6 / ATCC BAA-1332)</name>
    <dbReference type="NCBI Taxonomy" id="444158"/>
    <lineage>
        <taxon>Archaea</taxon>
        <taxon>Methanobacteriati</taxon>
        <taxon>Methanobacteriota</taxon>
        <taxon>Methanomada group</taxon>
        <taxon>Methanococci</taxon>
        <taxon>Methanococcales</taxon>
        <taxon>Methanococcaceae</taxon>
        <taxon>Methanococcus</taxon>
    </lineage>
</organism>
<keyword evidence="7" id="KW-1133">Transmembrane helix</keyword>